<evidence type="ECO:0000256" key="3">
    <source>
        <dbReference type="ARBA" id="ARBA00013133"/>
    </source>
</evidence>
<evidence type="ECO:0000256" key="7">
    <source>
        <dbReference type="ARBA" id="ARBA00024284"/>
    </source>
</evidence>
<organism evidence="8 9">
    <name type="scientific">Stylosanthes scabra</name>
    <dbReference type="NCBI Taxonomy" id="79078"/>
    <lineage>
        <taxon>Eukaryota</taxon>
        <taxon>Viridiplantae</taxon>
        <taxon>Streptophyta</taxon>
        <taxon>Embryophyta</taxon>
        <taxon>Tracheophyta</taxon>
        <taxon>Spermatophyta</taxon>
        <taxon>Magnoliopsida</taxon>
        <taxon>eudicotyledons</taxon>
        <taxon>Gunneridae</taxon>
        <taxon>Pentapetalae</taxon>
        <taxon>rosids</taxon>
        <taxon>fabids</taxon>
        <taxon>Fabales</taxon>
        <taxon>Fabaceae</taxon>
        <taxon>Papilionoideae</taxon>
        <taxon>50 kb inversion clade</taxon>
        <taxon>dalbergioids sensu lato</taxon>
        <taxon>Dalbergieae</taxon>
        <taxon>Pterocarpus clade</taxon>
        <taxon>Stylosanthes</taxon>
    </lineage>
</organism>
<comment type="cofactor">
    <cofactor evidence="1">
        <name>Fe(2+)</name>
        <dbReference type="ChEBI" id="CHEBI:29033"/>
    </cofactor>
</comment>
<evidence type="ECO:0000313" key="9">
    <source>
        <dbReference type="Proteomes" id="UP001341840"/>
    </source>
</evidence>
<reference evidence="8 9" key="1">
    <citation type="journal article" date="2023" name="Plants (Basel)">
        <title>Bridging the Gap: Combining Genomics and Transcriptomics Approaches to Understand Stylosanthes scabra, an Orphan Legume from the Brazilian Caatinga.</title>
        <authorList>
            <person name="Ferreira-Neto J.R.C."/>
            <person name="da Silva M.D."/>
            <person name="Binneck E."/>
            <person name="de Melo N.F."/>
            <person name="da Silva R.H."/>
            <person name="de Melo A.L.T.M."/>
            <person name="Pandolfi V."/>
            <person name="Bustamante F.O."/>
            <person name="Brasileiro-Vidal A.C."/>
            <person name="Benko-Iseppon A.M."/>
        </authorList>
    </citation>
    <scope>NUCLEOTIDE SEQUENCE [LARGE SCALE GENOMIC DNA]</scope>
    <source>
        <tissue evidence="8">Leaves</tissue>
    </source>
</reference>
<comment type="catalytic activity">
    <reaction evidence="7">
        <text>L-cysteine + O2 = 3-sulfino-L-alanine + H(+)</text>
        <dbReference type="Rhea" id="RHEA:20441"/>
        <dbReference type="ChEBI" id="CHEBI:15378"/>
        <dbReference type="ChEBI" id="CHEBI:15379"/>
        <dbReference type="ChEBI" id="CHEBI:35235"/>
        <dbReference type="ChEBI" id="CHEBI:61085"/>
        <dbReference type="EC" id="1.13.11.20"/>
    </reaction>
    <physiologicalReaction direction="left-to-right" evidence="7">
        <dbReference type="Rhea" id="RHEA:20442"/>
    </physiologicalReaction>
</comment>
<evidence type="ECO:0000256" key="6">
    <source>
        <dbReference type="ARBA" id="ARBA00023004"/>
    </source>
</evidence>
<comment type="caution">
    <text evidence="8">The sequence shown here is derived from an EMBL/GenBank/DDBJ whole genome shotgun (WGS) entry which is preliminary data.</text>
</comment>
<dbReference type="EMBL" id="JASCZI010120967">
    <property type="protein sequence ID" value="MED6158331.1"/>
    <property type="molecule type" value="Genomic_DNA"/>
</dbReference>
<dbReference type="EC" id="1.13.11.20" evidence="3"/>
<accession>A0ABU6UBD9</accession>
<gene>
    <name evidence="8" type="ORF">PIB30_031853</name>
</gene>
<keyword evidence="5" id="KW-0560">Oxidoreductase</keyword>
<dbReference type="PANTHER" id="PTHR22966">
    <property type="entry name" value="2-AMINOETHANETHIOL DIOXYGENASE"/>
    <property type="match status" value="1"/>
</dbReference>
<dbReference type="SUPFAM" id="SSF51182">
    <property type="entry name" value="RmlC-like cupins"/>
    <property type="match status" value="1"/>
</dbReference>
<evidence type="ECO:0000256" key="4">
    <source>
        <dbReference type="ARBA" id="ARBA00022723"/>
    </source>
</evidence>
<evidence type="ECO:0000313" key="8">
    <source>
        <dbReference type="EMBL" id="MED6158331.1"/>
    </source>
</evidence>
<dbReference type="PANTHER" id="PTHR22966:SF1">
    <property type="entry name" value="PLANT CYSTEINE OXIDASE 1"/>
    <property type="match status" value="1"/>
</dbReference>
<keyword evidence="4" id="KW-0479">Metal-binding</keyword>
<dbReference type="Proteomes" id="UP001341840">
    <property type="component" value="Unassembled WGS sequence"/>
</dbReference>
<evidence type="ECO:0000256" key="1">
    <source>
        <dbReference type="ARBA" id="ARBA00001954"/>
    </source>
</evidence>
<keyword evidence="9" id="KW-1185">Reference proteome</keyword>
<keyword evidence="6" id="KW-0408">Iron</keyword>
<dbReference type="Pfam" id="PF07847">
    <property type="entry name" value="PCO_ADO"/>
    <property type="match status" value="1"/>
</dbReference>
<dbReference type="InterPro" id="IPR011051">
    <property type="entry name" value="RmlC_Cupin_sf"/>
</dbReference>
<evidence type="ECO:0000256" key="2">
    <source>
        <dbReference type="ARBA" id="ARBA00006622"/>
    </source>
</evidence>
<sequence length="188" mass="20658">MVMSLSPGEKLFETCNQVFANGGPGIIPPPSQIESLRSILDAITPEVVGLKPDMPYFTVNSDHGRPTMTYLHIYHCEKFSMGIFCLPPSGVIPLHNHPGMTVFKTPEVRLAKVKIDADFTAPCNPIILYPAHGGDGLRFDGLSIPEEECSGYEWLQEKEFPDDVEDASLEGASQMYSGPMIVESSRNN</sequence>
<evidence type="ECO:0000256" key="5">
    <source>
        <dbReference type="ARBA" id="ARBA00023002"/>
    </source>
</evidence>
<protein>
    <recommendedName>
        <fullName evidence="3">cysteine dioxygenase</fullName>
        <ecNumber evidence="3">1.13.11.20</ecNumber>
    </recommendedName>
</protein>
<comment type="similarity">
    <text evidence="2">Belongs to the cysteine dioxygenase family.</text>
</comment>
<proteinExistence type="inferred from homology"/>
<dbReference type="InterPro" id="IPR012864">
    <property type="entry name" value="PCO/ADO"/>
</dbReference>
<name>A0ABU6UBD9_9FABA</name>